<sequence>MAMPNTLSNDIWYCIATQYLDYRAYTCLSMIDRRLYALLEVNKVACKVVQRDHAYTNEAALAKKGAISWRGAIRYIFLTREAIARALPSSACSIENVNEFRYYQGVLCYKQQGLVRIMNALATAAGCAVVDVQKAIAQTLPNIARANTDFQLLHYSNGLLSVLCRLENMSMSTSSLFVRNGDKFIMYGSHSYQRWNENWEWEIQAVDLETGKAMFEPPIKLSNCDGSEIGKEVCFEMRDSHLYAIFNTPLNGTRGEINWTSFYHCIRISAADSKKTMWRRMWRRQDEEGPINDWWTHLSLDINEATGNLVLTECRREYLGGRSENYRTAYHQIIDGPEPNDCWTVENLEPAFNGLPHYIPDQLPLNNPLVRLLGSEDRPSYAPPRTRLASQYHREYIEEEAESPERQDFNWSCTMFRKYSPRASAFIDVGRKSAADRLCLRVVARRQKCPIDREGEKGLLYSKAIDEAMFESRGIKYWPTKDGCPENWNSLGSCSSCSLHADGDEHLVAVFNGSKLVIVTFAPDFGHLLP</sequence>
<gene>
    <name evidence="1" type="ORF">ACJ73_07249</name>
</gene>
<reference evidence="1 2" key="1">
    <citation type="submission" date="2015-08" db="EMBL/GenBank/DDBJ databases">
        <title>Emmonsia species relationships and genome sequence.</title>
        <authorList>
            <person name="Cuomo C.A."/>
            <person name="Schwartz I.S."/>
            <person name="Kenyon C."/>
            <person name="De Hoog G.S."/>
            <person name="Govender N.P."/>
            <person name="Botha A."/>
            <person name="Moreno L."/>
            <person name="De Vries M."/>
            <person name="Munoz J.F."/>
            <person name="Stielow J.B."/>
        </authorList>
    </citation>
    <scope>NUCLEOTIDE SEQUENCE [LARGE SCALE GENOMIC DNA]</scope>
    <source>
        <strain evidence="1 2">EI222</strain>
    </source>
</reference>
<comment type="caution">
    <text evidence="1">The sequence shown here is derived from an EMBL/GenBank/DDBJ whole genome shotgun (WGS) entry which is preliminary data.</text>
</comment>
<dbReference type="AlphaFoldDB" id="A0A1J9R1D8"/>
<evidence type="ECO:0000313" key="1">
    <source>
        <dbReference type="EMBL" id="OJD21413.1"/>
    </source>
</evidence>
<name>A0A1J9R1D8_9EURO</name>
<dbReference type="OrthoDB" id="5359231at2759"/>
<dbReference type="EMBL" id="LGTZ01001425">
    <property type="protein sequence ID" value="OJD21413.1"/>
    <property type="molecule type" value="Genomic_DNA"/>
</dbReference>
<accession>A0A1J9R1D8</accession>
<evidence type="ECO:0000313" key="2">
    <source>
        <dbReference type="Proteomes" id="UP000242791"/>
    </source>
</evidence>
<evidence type="ECO:0008006" key="3">
    <source>
        <dbReference type="Google" id="ProtNLM"/>
    </source>
</evidence>
<proteinExistence type="predicted"/>
<dbReference type="Proteomes" id="UP000242791">
    <property type="component" value="Unassembled WGS sequence"/>
</dbReference>
<organism evidence="1 2">
    <name type="scientific">Blastomyces percursus</name>
    <dbReference type="NCBI Taxonomy" id="1658174"/>
    <lineage>
        <taxon>Eukaryota</taxon>
        <taxon>Fungi</taxon>
        <taxon>Dikarya</taxon>
        <taxon>Ascomycota</taxon>
        <taxon>Pezizomycotina</taxon>
        <taxon>Eurotiomycetes</taxon>
        <taxon>Eurotiomycetidae</taxon>
        <taxon>Onygenales</taxon>
        <taxon>Ajellomycetaceae</taxon>
        <taxon>Blastomyces</taxon>
    </lineage>
</organism>
<keyword evidence="2" id="KW-1185">Reference proteome</keyword>
<protein>
    <recommendedName>
        <fullName evidence="3">F-box domain-containing protein</fullName>
    </recommendedName>
</protein>
<dbReference type="VEuPathDB" id="FungiDB:ACJ73_07249"/>